<dbReference type="RefSeq" id="WP_306711997.1">
    <property type="nucleotide sequence ID" value="NZ_JAUJFI010000271.1"/>
</dbReference>
<evidence type="ECO:0000256" key="6">
    <source>
        <dbReference type="ARBA" id="ARBA00022692"/>
    </source>
</evidence>
<evidence type="ECO:0000256" key="9">
    <source>
        <dbReference type="ARBA" id="ARBA00022989"/>
    </source>
</evidence>
<protein>
    <recommendedName>
        <fullName evidence="5">UDP-glucuronate decarboxylase</fullName>
        <ecNumber evidence="5">4.1.1.35</ecNumber>
    </recommendedName>
</protein>
<keyword evidence="10" id="KW-0520">NAD</keyword>
<comment type="pathway">
    <text evidence="3">Nucleotide-sugar biosynthesis; UDP-alpha-D-xylose biosynthesis; UDP-alpha-D-xylose from UDP-alpha-D-glucuronate: step 1/1.</text>
</comment>
<dbReference type="CDD" id="cd05230">
    <property type="entry name" value="UGD_SDR_e"/>
    <property type="match status" value="1"/>
</dbReference>
<dbReference type="PANTHER" id="PTHR43078:SF6">
    <property type="entry name" value="UDP-GLUCURONIC ACID DECARBOXYLASE 1"/>
    <property type="match status" value="1"/>
</dbReference>
<keyword evidence="8" id="KW-0735">Signal-anchor</keyword>
<organism evidence="15 16">
    <name type="scientific">Azospirillum isscasi</name>
    <dbReference type="NCBI Taxonomy" id="3053926"/>
    <lineage>
        <taxon>Bacteria</taxon>
        <taxon>Pseudomonadati</taxon>
        <taxon>Pseudomonadota</taxon>
        <taxon>Alphaproteobacteria</taxon>
        <taxon>Rhodospirillales</taxon>
        <taxon>Azospirillaceae</taxon>
        <taxon>Azospirillum</taxon>
    </lineage>
</organism>
<gene>
    <name evidence="15" type="ORF">QSG27_27925</name>
</gene>
<name>A0ABU0WQM0_9PROT</name>
<evidence type="ECO:0000256" key="7">
    <source>
        <dbReference type="ARBA" id="ARBA00022793"/>
    </source>
</evidence>
<dbReference type="InterPro" id="IPR036291">
    <property type="entry name" value="NAD(P)-bd_dom_sf"/>
</dbReference>
<dbReference type="InterPro" id="IPR016040">
    <property type="entry name" value="NAD(P)-bd_dom"/>
</dbReference>
<dbReference type="Proteomes" id="UP001227317">
    <property type="component" value="Unassembled WGS sequence"/>
</dbReference>
<reference evidence="15 16" key="1">
    <citation type="submission" date="2023-06" db="EMBL/GenBank/DDBJ databases">
        <title>Azospirillum isscasensis sp.nov, a bacterium isolated from rhizosphere soil of rice.</title>
        <authorList>
            <person name="Wang H."/>
        </authorList>
    </citation>
    <scope>NUCLEOTIDE SEQUENCE [LARGE SCALE GENOMIC DNA]</scope>
    <source>
        <strain evidence="15 16">C340-1</strain>
    </source>
</reference>
<dbReference type="InterPro" id="IPR044516">
    <property type="entry name" value="UXS-like"/>
</dbReference>
<keyword evidence="11" id="KW-0333">Golgi apparatus</keyword>
<keyword evidence="9" id="KW-1133">Transmembrane helix</keyword>
<dbReference type="EMBL" id="JAUJFI010000271">
    <property type="protein sequence ID" value="MDQ2106548.1"/>
    <property type="molecule type" value="Genomic_DNA"/>
</dbReference>
<comment type="caution">
    <text evidence="15">The sequence shown here is derived from an EMBL/GenBank/DDBJ whole genome shotgun (WGS) entry which is preliminary data.</text>
</comment>
<evidence type="ECO:0000256" key="1">
    <source>
        <dbReference type="ARBA" id="ARBA00001911"/>
    </source>
</evidence>
<dbReference type="EC" id="4.1.1.35" evidence="5"/>
<dbReference type="SUPFAM" id="SSF51735">
    <property type="entry name" value="NAD(P)-binding Rossmann-fold domains"/>
    <property type="match status" value="1"/>
</dbReference>
<dbReference type="Pfam" id="PF16363">
    <property type="entry name" value="GDP_Man_Dehyd"/>
    <property type="match status" value="1"/>
</dbReference>
<keyword evidence="12" id="KW-0472">Membrane</keyword>
<comment type="similarity">
    <text evidence="4">Belongs to the NAD(P)-dependent epimerase/dehydratase family. UDP-glucuronic acid decarboxylase subfamily.</text>
</comment>
<feature type="domain" description="NAD(P)-binding" evidence="14">
    <location>
        <begin position="12"/>
        <end position="308"/>
    </location>
</feature>
<evidence type="ECO:0000256" key="8">
    <source>
        <dbReference type="ARBA" id="ARBA00022968"/>
    </source>
</evidence>
<proteinExistence type="inferred from homology"/>
<evidence type="ECO:0000256" key="13">
    <source>
        <dbReference type="ARBA" id="ARBA00023239"/>
    </source>
</evidence>
<evidence type="ECO:0000256" key="12">
    <source>
        <dbReference type="ARBA" id="ARBA00023136"/>
    </source>
</evidence>
<evidence type="ECO:0000313" key="15">
    <source>
        <dbReference type="EMBL" id="MDQ2106548.1"/>
    </source>
</evidence>
<evidence type="ECO:0000256" key="11">
    <source>
        <dbReference type="ARBA" id="ARBA00023034"/>
    </source>
</evidence>
<dbReference type="Gene3D" id="3.40.50.720">
    <property type="entry name" value="NAD(P)-binding Rossmann-like Domain"/>
    <property type="match status" value="1"/>
</dbReference>
<comment type="subcellular location">
    <subcellularLocation>
        <location evidence="2">Golgi apparatus</location>
        <location evidence="2">Golgi stack membrane</location>
        <topology evidence="2">Single-pass type II membrane protein</topology>
    </subcellularLocation>
</comment>
<keyword evidence="16" id="KW-1185">Reference proteome</keyword>
<evidence type="ECO:0000313" key="16">
    <source>
        <dbReference type="Proteomes" id="UP001227317"/>
    </source>
</evidence>
<evidence type="ECO:0000256" key="2">
    <source>
        <dbReference type="ARBA" id="ARBA00004447"/>
    </source>
</evidence>
<evidence type="ECO:0000259" key="14">
    <source>
        <dbReference type="Pfam" id="PF16363"/>
    </source>
</evidence>
<evidence type="ECO:0000256" key="4">
    <source>
        <dbReference type="ARBA" id="ARBA00007505"/>
    </source>
</evidence>
<keyword evidence="6" id="KW-0812">Transmembrane</keyword>
<accession>A0ABU0WQM0</accession>
<evidence type="ECO:0000256" key="5">
    <source>
        <dbReference type="ARBA" id="ARBA00012290"/>
    </source>
</evidence>
<keyword evidence="7" id="KW-0210">Decarboxylase</keyword>
<sequence length="319" mass="35916">MTGIRSYNRRVLVTGGAGFLGSHLCERLIARGDEVVCVDNYFTGSRSNIAQLMGHPNFEVIRHDVTFPLYVEVDQIYNLACPASPVHYQHDPVQTTKTSVHGAINMLGLAKRLNARILQASTSEVYGDPSVHPQPEEYWGNVNPIGPRSCYDEGKRCAETLFFDYHRQHSLPIKVMRIFNTYGPRMHPNDGRVVSNFIMQALKGEPITVYGEGSQTRSFCYVDDLIEGMIRLMDSPAEVTGPINIGNPGEFTMLELAELVVALTGSRSVIEHRPLPQDDPKQRRPDITKAKALLDWEPTIPLRDGLERTVHYFRSRFFG</sequence>
<evidence type="ECO:0000256" key="10">
    <source>
        <dbReference type="ARBA" id="ARBA00023027"/>
    </source>
</evidence>
<dbReference type="PANTHER" id="PTHR43078">
    <property type="entry name" value="UDP-GLUCURONIC ACID DECARBOXYLASE-RELATED"/>
    <property type="match status" value="1"/>
</dbReference>
<comment type="cofactor">
    <cofactor evidence="1">
        <name>NAD(+)</name>
        <dbReference type="ChEBI" id="CHEBI:57540"/>
    </cofactor>
</comment>
<keyword evidence="13" id="KW-0456">Lyase</keyword>
<evidence type="ECO:0000256" key="3">
    <source>
        <dbReference type="ARBA" id="ARBA00005100"/>
    </source>
</evidence>